<name>A0A2A5BAM1_9GAMM</name>
<dbReference type="GO" id="GO:0003755">
    <property type="term" value="F:peptidyl-prolyl cis-trans isomerase activity"/>
    <property type="evidence" value="ECO:0007669"/>
    <property type="project" value="UniProtKB-UniRule"/>
</dbReference>
<feature type="domain" description="PPIase FKBP-type" evidence="8">
    <location>
        <begin position="147"/>
        <end position="233"/>
    </location>
</feature>
<keyword evidence="3 5" id="KW-0697">Rotamase</keyword>
<evidence type="ECO:0000313" key="9">
    <source>
        <dbReference type="EMBL" id="PCJ28624.1"/>
    </source>
</evidence>
<protein>
    <recommendedName>
        <fullName evidence="6">Peptidyl-prolyl cis-trans isomerase</fullName>
        <ecNumber evidence="6">5.2.1.8</ecNumber>
    </recommendedName>
</protein>
<evidence type="ECO:0000256" key="2">
    <source>
        <dbReference type="ARBA" id="ARBA00006577"/>
    </source>
</evidence>
<evidence type="ECO:0000256" key="6">
    <source>
        <dbReference type="RuleBase" id="RU003915"/>
    </source>
</evidence>
<dbReference type="InterPro" id="IPR000774">
    <property type="entry name" value="PPIase_FKBP_N"/>
</dbReference>
<dbReference type="InterPro" id="IPR046357">
    <property type="entry name" value="PPIase_dom_sf"/>
</dbReference>
<dbReference type="PANTHER" id="PTHR43811:SF23">
    <property type="entry name" value="FKBP-TYPE 22 KDA PEPTIDYL-PROLYL CIS-TRANS ISOMERASE"/>
    <property type="match status" value="1"/>
</dbReference>
<accession>A0A2A5BAM1</accession>
<sequence>MNALIRKSKLLIALTGLLVTSPGFAQGDVDLENEDDQIAYSIGVNIGTSLVNQQILEGIELDTFVVGMLDAINSDLKMTEEEMFAAIQTFQQRMADAQQAELQGNIDASMEYLSLNADKEGVVVLDSGLQYLILETGPVGGTSPELSDSVLAHYHGTLTDGSVFDSSVDRGEPAQFGVSQVISGWTEALQLMTVGDKWRLFIPPGMAYGEASPTPAIPPNSALIFDVELLEIR</sequence>
<dbReference type="PANTHER" id="PTHR43811">
    <property type="entry name" value="FKBP-TYPE PEPTIDYL-PROLYL CIS-TRANS ISOMERASE FKPA"/>
    <property type="match status" value="1"/>
</dbReference>
<dbReference type="EMBL" id="NVVJ01000001">
    <property type="protein sequence ID" value="PCJ28624.1"/>
    <property type="molecule type" value="Genomic_DNA"/>
</dbReference>
<dbReference type="InterPro" id="IPR001179">
    <property type="entry name" value="PPIase_FKBP_dom"/>
</dbReference>
<dbReference type="EC" id="5.2.1.8" evidence="6"/>
<evidence type="ECO:0000256" key="5">
    <source>
        <dbReference type="PROSITE-ProRule" id="PRU00277"/>
    </source>
</evidence>
<keyword evidence="7" id="KW-0732">Signal</keyword>
<dbReference type="Pfam" id="PF00254">
    <property type="entry name" value="FKBP_C"/>
    <property type="match status" value="1"/>
</dbReference>
<evidence type="ECO:0000256" key="4">
    <source>
        <dbReference type="ARBA" id="ARBA00023235"/>
    </source>
</evidence>
<evidence type="ECO:0000256" key="7">
    <source>
        <dbReference type="SAM" id="SignalP"/>
    </source>
</evidence>
<dbReference type="GO" id="GO:0006457">
    <property type="term" value="P:protein folding"/>
    <property type="evidence" value="ECO:0007669"/>
    <property type="project" value="InterPro"/>
</dbReference>
<reference evidence="10" key="1">
    <citation type="submission" date="2017-08" db="EMBL/GenBank/DDBJ databases">
        <title>A dynamic microbial community with high functional redundancy inhabits the cold, oxic subseafloor aquifer.</title>
        <authorList>
            <person name="Tully B.J."/>
            <person name="Wheat C.G."/>
            <person name="Glazer B.T."/>
            <person name="Huber J.A."/>
        </authorList>
    </citation>
    <scope>NUCLEOTIDE SEQUENCE [LARGE SCALE GENOMIC DNA]</scope>
</reference>
<dbReference type="Gene3D" id="3.10.50.40">
    <property type="match status" value="1"/>
</dbReference>
<evidence type="ECO:0000256" key="1">
    <source>
        <dbReference type="ARBA" id="ARBA00000971"/>
    </source>
</evidence>
<feature type="signal peptide" evidence="7">
    <location>
        <begin position="1"/>
        <end position="25"/>
    </location>
</feature>
<keyword evidence="4 5" id="KW-0413">Isomerase</keyword>
<dbReference type="AlphaFoldDB" id="A0A2A5BAM1"/>
<dbReference type="Proteomes" id="UP000218327">
    <property type="component" value="Unassembled WGS sequence"/>
</dbReference>
<dbReference type="FunFam" id="3.10.50.40:FF:000006">
    <property type="entry name" value="Peptidyl-prolyl cis-trans isomerase"/>
    <property type="match status" value="1"/>
</dbReference>
<proteinExistence type="inferred from homology"/>
<comment type="caution">
    <text evidence="9">The sequence shown here is derived from an EMBL/GenBank/DDBJ whole genome shotgun (WGS) entry which is preliminary data.</text>
</comment>
<dbReference type="Pfam" id="PF01346">
    <property type="entry name" value="FKBP_N"/>
    <property type="match status" value="1"/>
</dbReference>
<organism evidence="9 10">
    <name type="scientific">SAR86 cluster bacterium</name>
    <dbReference type="NCBI Taxonomy" id="2030880"/>
    <lineage>
        <taxon>Bacteria</taxon>
        <taxon>Pseudomonadati</taxon>
        <taxon>Pseudomonadota</taxon>
        <taxon>Gammaproteobacteria</taxon>
        <taxon>SAR86 cluster</taxon>
    </lineage>
</organism>
<dbReference type="InterPro" id="IPR036944">
    <property type="entry name" value="PPIase_FKBP_N_sf"/>
</dbReference>
<dbReference type="PROSITE" id="PS50059">
    <property type="entry name" value="FKBP_PPIASE"/>
    <property type="match status" value="1"/>
</dbReference>
<evidence type="ECO:0000256" key="3">
    <source>
        <dbReference type="ARBA" id="ARBA00023110"/>
    </source>
</evidence>
<gene>
    <name evidence="9" type="ORF">COA96_00095</name>
</gene>
<dbReference type="SUPFAM" id="SSF54534">
    <property type="entry name" value="FKBP-like"/>
    <property type="match status" value="1"/>
</dbReference>
<evidence type="ECO:0000259" key="8">
    <source>
        <dbReference type="PROSITE" id="PS50059"/>
    </source>
</evidence>
<dbReference type="Gene3D" id="1.10.287.460">
    <property type="entry name" value="Peptidyl-prolyl cis-trans isomerase, FKBP-type, N-terminal domain"/>
    <property type="match status" value="1"/>
</dbReference>
<evidence type="ECO:0000313" key="10">
    <source>
        <dbReference type="Proteomes" id="UP000218327"/>
    </source>
</evidence>
<comment type="similarity">
    <text evidence="2 6">Belongs to the FKBP-type PPIase family.</text>
</comment>
<feature type="chain" id="PRO_5012495214" description="Peptidyl-prolyl cis-trans isomerase" evidence="7">
    <location>
        <begin position="26"/>
        <end position="233"/>
    </location>
</feature>
<comment type="catalytic activity">
    <reaction evidence="1 5 6">
        <text>[protein]-peptidylproline (omega=180) = [protein]-peptidylproline (omega=0)</text>
        <dbReference type="Rhea" id="RHEA:16237"/>
        <dbReference type="Rhea" id="RHEA-COMP:10747"/>
        <dbReference type="Rhea" id="RHEA-COMP:10748"/>
        <dbReference type="ChEBI" id="CHEBI:83833"/>
        <dbReference type="ChEBI" id="CHEBI:83834"/>
        <dbReference type="EC" id="5.2.1.8"/>
    </reaction>
</comment>